<gene>
    <name evidence="1" type="ORF">SD77_2401</name>
</gene>
<accession>A0ABR5AYZ8</accession>
<protein>
    <recommendedName>
        <fullName evidence="3">Ribose 5-phosphate isomerase B</fullName>
    </recommendedName>
</protein>
<evidence type="ECO:0000313" key="1">
    <source>
        <dbReference type="EMBL" id="KIL79947.1"/>
    </source>
</evidence>
<keyword evidence="2" id="KW-1185">Reference proteome</keyword>
<evidence type="ECO:0008006" key="3">
    <source>
        <dbReference type="Google" id="ProtNLM"/>
    </source>
</evidence>
<reference evidence="1 2" key="1">
    <citation type="submission" date="2015-01" db="EMBL/GenBank/DDBJ databases">
        <title>Genome Assembly of Bacillus badius MTCC 1458.</title>
        <authorList>
            <person name="Verma A."/>
            <person name="Khatri I."/>
            <person name="Mual P."/>
            <person name="Subramanian S."/>
            <person name="Krishnamurthi S."/>
        </authorList>
    </citation>
    <scope>NUCLEOTIDE SEQUENCE [LARGE SCALE GENOMIC DNA]</scope>
    <source>
        <strain evidence="1 2">MTCC 1458</strain>
    </source>
</reference>
<dbReference type="EMBL" id="JXLP01000002">
    <property type="protein sequence ID" value="KIL79947.1"/>
    <property type="molecule type" value="Genomic_DNA"/>
</dbReference>
<proteinExistence type="predicted"/>
<sequence>MLMNPPKSSKHILSICAQIKIFITNRESVYNTYNIPEKVKKVKEGKGKNTKNFTISD</sequence>
<comment type="caution">
    <text evidence="1">The sequence shown here is derived from an EMBL/GenBank/DDBJ whole genome shotgun (WGS) entry which is preliminary data.</text>
</comment>
<dbReference type="Proteomes" id="UP000031982">
    <property type="component" value="Unassembled WGS sequence"/>
</dbReference>
<organism evidence="1 2">
    <name type="scientific">Bacillus badius</name>
    <dbReference type="NCBI Taxonomy" id="1455"/>
    <lineage>
        <taxon>Bacteria</taxon>
        <taxon>Bacillati</taxon>
        <taxon>Bacillota</taxon>
        <taxon>Bacilli</taxon>
        <taxon>Bacillales</taxon>
        <taxon>Bacillaceae</taxon>
        <taxon>Pseudobacillus</taxon>
    </lineage>
</organism>
<name>A0ABR5AYZ8_BACBA</name>
<evidence type="ECO:0000313" key="2">
    <source>
        <dbReference type="Proteomes" id="UP000031982"/>
    </source>
</evidence>